<evidence type="ECO:0000313" key="2">
    <source>
        <dbReference type="EMBL" id="GGB40491.1"/>
    </source>
</evidence>
<protein>
    <submittedName>
        <fullName evidence="2">Uncharacterized protein</fullName>
    </submittedName>
</protein>
<organism evidence="2 3">
    <name type="scientific">Tistrella bauzanensis</name>
    <dbReference type="NCBI Taxonomy" id="657419"/>
    <lineage>
        <taxon>Bacteria</taxon>
        <taxon>Pseudomonadati</taxon>
        <taxon>Pseudomonadota</taxon>
        <taxon>Alphaproteobacteria</taxon>
        <taxon>Geminicoccales</taxon>
        <taxon>Geminicoccaceae</taxon>
        <taxon>Tistrella</taxon>
    </lineage>
</organism>
<comment type="caution">
    <text evidence="2">The sequence shown here is derived from an EMBL/GenBank/DDBJ whole genome shotgun (WGS) entry which is preliminary data.</text>
</comment>
<evidence type="ECO:0000256" key="1">
    <source>
        <dbReference type="SAM" id="MobiDB-lite"/>
    </source>
</evidence>
<name>A0ABQ1IIE7_9PROT</name>
<keyword evidence="3" id="KW-1185">Reference proteome</keyword>
<dbReference type="Proteomes" id="UP000603352">
    <property type="component" value="Unassembled WGS sequence"/>
</dbReference>
<evidence type="ECO:0000313" key="3">
    <source>
        <dbReference type="Proteomes" id="UP000603352"/>
    </source>
</evidence>
<accession>A0ABQ1IIE7</accession>
<proteinExistence type="predicted"/>
<feature type="region of interest" description="Disordered" evidence="1">
    <location>
        <begin position="1"/>
        <end position="60"/>
    </location>
</feature>
<gene>
    <name evidence="2" type="ORF">GCM10011505_22450</name>
</gene>
<dbReference type="EMBL" id="BMDZ01000023">
    <property type="protein sequence ID" value="GGB40491.1"/>
    <property type="molecule type" value="Genomic_DNA"/>
</dbReference>
<reference evidence="3" key="1">
    <citation type="journal article" date="2019" name="Int. J. Syst. Evol. Microbiol.">
        <title>The Global Catalogue of Microorganisms (GCM) 10K type strain sequencing project: providing services to taxonomists for standard genome sequencing and annotation.</title>
        <authorList>
            <consortium name="The Broad Institute Genomics Platform"/>
            <consortium name="The Broad Institute Genome Sequencing Center for Infectious Disease"/>
            <person name="Wu L."/>
            <person name="Ma J."/>
        </authorList>
    </citation>
    <scope>NUCLEOTIDE SEQUENCE [LARGE SCALE GENOMIC DNA]</scope>
    <source>
        <strain evidence="3">CGMCC 1.10188</strain>
    </source>
</reference>
<sequence length="90" mass="9921">MLHAQSLRTLAQRAGPRLDQCRVDAEPGQTQRQRQPHRAGTDNGNRCVRHPPVASRPADREAARLVATRSGRVVPAVISLHSIVCHNHLP</sequence>